<feature type="binding site" evidence="9">
    <location>
        <position position="17"/>
    </location>
    <ligand>
        <name>Mg(2+)</name>
        <dbReference type="ChEBI" id="CHEBI:18420"/>
    </ligand>
</feature>
<proteinExistence type="inferred from homology"/>
<comment type="function">
    <text evidence="9">Catalyzes a mechanistically unusual reaction, the ATP-dependent insertion of CO2 between the N7 and N8 nitrogen atoms of 7,8-diaminopelargonic acid (DAPA, also called 7,8-diammoniononanoate) to form a ureido ring.</text>
</comment>
<feature type="binding site" evidence="9">
    <location>
        <begin position="184"/>
        <end position="186"/>
    </location>
    <ligand>
        <name>ATP</name>
        <dbReference type="ChEBI" id="CHEBI:30616"/>
    </ligand>
</feature>
<dbReference type="RefSeq" id="WP_285870895.1">
    <property type="nucleotide sequence ID" value="NZ_JARFYM010000021.1"/>
</dbReference>
<keyword evidence="5 9" id="KW-0093">Biotin biosynthesis</keyword>
<accession>A0ABT7JZ83</accession>
<keyword evidence="6 9" id="KW-0067">ATP-binding</keyword>
<evidence type="ECO:0000256" key="1">
    <source>
        <dbReference type="ARBA" id="ARBA00022490"/>
    </source>
</evidence>
<evidence type="ECO:0000256" key="3">
    <source>
        <dbReference type="ARBA" id="ARBA00022723"/>
    </source>
</evidence>
<evidence type="ECO:0000256" key="8">
    <source>
        <dbReference type="ARBA" id="ARBA00047386"/>
    </source>
</evidence>
<dbReference type="GO" id="GO:0004141">
    <property type="term" value="F:dethiobiotin synthase activity"/>
    <property type="evidence" value="ECO:0007669"/>
    <property type="project" value="UniProtKB-EC"/>
</dbReference>
<comment type="cofactor">
    <cofactor evidence="9">
        <name>Mg(2+)</name>
        <dbReference type="ChEBI" id="CHEBI:18420"/>
    </cofactor>
</comment>
<dbReference type="PANTHER" id="PTHR43210:SF2">
    <property type="entry name" value="ATP-DEPENDENT DETHIOBIOTIN SYNTHETASE BIOD 2"/>
    <property type="match status" value="1"/>
</dbReference>
<comment type="caution">
    <text evidence="10">The sequence shown here is derived from an EMBL/GenBank/DDBJ whole genome shotgun (WGS) entry which is preliminary data.</text>
</comment>
<dbReference type="EC" id="6.3.3.3" evidence="9"/>
<keyword evidence="3 9" id="KW-0479">Metal-binding</keyword>
<organism evidence="10 11">
    <name type="scientific">Rhizobium mayense</name>
    <dbReference type="NCBI Taxonomy" id="1312184"/>
    <lineage>
        <taxon>Bacteria</taxon>
        <taxon>Pseudomonadati</taxon>
        <taxon>Pseudomonadota</taxon>
        <taxon>Alphaproteobacteria</taxon>
        <taxon>Hyphomicrobiales</taxon>
        <taxon>Rhizobiaceae</taxon>
        <taxon>Rhizobium/Agrobacterium group</taxon>
        <taxon>Rhizobium</taxon>
    </lineage>
</organism>
<dbReference type="NCBIfam" id="TIGR00347">
    <property type="entry name" value="bioD"/>
    <property type="match status" value="1"/>
</dbReference>
<comment type="subcellular location">
    <subcellularLocation>
        <location evidence="9">Cytoplasm</location>
    </subcellularLocation>
</comment>
<evidence type="ECO:0000256" key="9">
    <source>
        <dbReference type="HAMAP-Rule" id="MF_00336"/>
    </source>
</evidence>
<feature type="binding site" evidence="9">
    <location>
        <position position="46"/>
    </location>
    <ligand>
        <name>ATP</name>
        <dbReference type="ChEBI" id="CHEBI:30616"/>
    </ligand>
</feature>
<evidence type="ECO:0000256" key="7">
    <source>
        <dbReference type="ARBA" id="ARBA00022842"/>
    </source>
</evidence>
<gene>
    <name evidence="9 10" type="primary">bioD</name>
    <name evidence="10" type="ORF">PY649_22355</name>
</gene>
<keyword evidence="1 9" id="KW-0963">Cytoplasm</keyword>
<dbReference type="InterPro" id="IPR004472">
    <property type="entry name" value="DTB_synth_BioD"/>
</dbReference>
<dbReference type="Gene3D" id="3.40.50.300">
    <property type="entry name" value="P-loop containing nucleotide triphosphate hydrolases"/>
    <property type="match status" value="1"/>
</dbReference>
<comment type="catalytic activity">
    <reaction evidence="9">
        <text>(7R,8S)-7,8-diammoniononanoate + CO2 + ATP = (4R,5S)-dethiobiotin + ADP + phosphate + 3 H(+)</text>
        <dbReference type="Rhea" id="RHEA:15805"/>
        <dbReference type="ChEBI" id="CHEBI:15378"/>
        <dbReference type="ChEBI" id="CHEBI:16526"/>
        <dbReference type="ChEBI" id="CHEBI:30616"/>
        <dbReference type="ChEBI" id="CHEBI:43474"/>
        <dbReference type="ChEBI" id="CHEBI:149469"/>
        <dbReference type="ChEBI" id="CHEBI:149473"/>
        <dbReference type="ChEBI" id="CHEBI:456216"/>
        <dbReference type="EC" id="6.3.3.3"/>
    </reaction>
</comment>
<dbReference type="EMBL" id="JARFYM010000021">
    <property type="protein sequence ID" value="MDL2401654.1"/>
    <property type="molecule type" value="Genomic_DNA"/>
</dbReference>
<dbReference type="PANTHER" id="PTHR43210">
    <property type="entry name" value="DETHIOBIOTIN SYNTHETASE"/>
    <property type="match status" value="1"/>
</dbReference>
<keyword evidence="4 9" id="KW-0547">Nucleotide-binding</keyword>
<comment type="subunit">
    <text evidence="9">Homodimer.</text>
</comment>
<dbReference type="InterPro" id="IPR027417">
    <property type="entry name" value="P-loop_NTPase"/>
</dbReference>
<evidence type="ECO:0000313" key="11">
    <source>
        <dbReference type="Proteomes" id="UP001172645"/>
    </source>
</evidence>
<dbReference type="CDD" id="cd03109">
    <property type="entry name" value="DTBS"/>
    <property type="match status" value="1"/>
</dbReference>
<evidence type="ECO:0000313" key="10">
    <source>
        <dbReference type="EMBL" id="MDL2401654.1"/>
    </source>
</evidence>
<comment type="similarity">
    <text evidence="9">Belongs to the dethiobiotin synthetase family.</text>
</comment>
<comment type="pathway">
    <text evidence="9">Cofactor biosynthesis; biotin biosynthesis; biotin from 7,8-diaminononanoate: step 1/2.</text>
</comment>
<comment type="catalytic activity">
    <reaction evidence="8">
        <text>(7R,8S)-8-amino-7-(carboxyamino)nonanoate + ATP = (4R,5S)-dethiobiotin + ADP + phosphate + H(+)</text>
        <dbReference type="Rhea" id="RHEA:63684"/>
        <dbReference type="ChEBI" id="CHEBI:15378"/>
        <dbReference type="ChEBI" id="CHEBI:30616"/>
        <dbReference type="ChEBI" id="CHEBI:43474"/>
        <dbReference type="ChEBI" id="CHEBI:149470"/>
        <dbReference type="ChEBI" id="CHEBI:149473"/>
        <dbReference type="ChEBI" id="CHEBI:456216"/>
    </reaction>
</comment>
<keyword evidence="2 9" id="KW-0436">Ligase</keyword>
<feature type="binding site" evidence="9">
    <location>
        <position position="46"/>
    </location>
    <ligand>
        <name>Mg(2+)</name>
        <dbReference type="ChEBI" id="CHEBI:18420"/>
    </ligand>
</feature>
<feature type="binding site" evidence="9">
    <location>
        <position position="37"/>
    </location>
    <ligand>
        <name>substrate</name>
    </ligand>
</feature>
<reference evidence="10" key="1">
    <citation type="submission" date="2023-06" db="EMBL/GenBank/DDBJ databases">
        <title>Phylogenetic Diversity of Rhizobium strains.</title>
        <authorList>
            <person name="Moura F.T."/>
            <person name="Helene L.C.F."/>
            <person name="Hungria M."/>
        </authorList>
    </citation>
    <scope>NUCLEOTIDE SEQUENCE</scope>
    <source>
        <strain evidence="10">CCGE526</strain>
    </source>
</reference>
<feature type="binding site" evidence="9">
    <location>
        <begin position="100"/>
        <end position="103"/>
    </location>
    <ligand>
        <name>ATP</name>
        <dbReference type="ChEBI" id="CHEBI:30616"/>
    </ligand>
</feature>
<evidence type="ECO:0000256" key="5">
    <source>
        <dbReference type="ARBA" id="ARBA00022756"/>
    </source>
</evidence>
<dbReference type="SUPFAM" id="SSF52540">
    <property type="entry name" value="P-loop containing nucleoside triphosphate hydrolases"/>
    <property type="match status" value="1"/>
</dbReference>
<dbReference type="Pfam" id="PF13500">
    <property type="entry name" value="AAA_26"/>
    <property type="match status" value="1"/>
</dbReference>
<dbReference type="HAMAP" id="MF_00336">
    <property type="entry name" value="BioD"/>
    <property type="match status" value="1"/>
</dbReference>
<evidence type="ECO:0000256" key="6">
    <source>
        <dbReference type="ARBA" id="ARBA00022840"/>
    </source>
</evidence>
<feature type="binding site" evidence="9">
    <location>
        <position position="100"/>
    </location>
    <ligand>
        <name>Mg(2+)</name>
        <dbReference type="ChEBI" id="CHEBI:18420"/>
    </ligand>
</feature>
<evidence type="ECO:0000256" key="4">
    <source>
        <dbReference type="ARBA" id="ARBA00022741"/>
    </source>
</evidence>
<keyword evidence="7 9" id="KW-0460">Magnesium</keyword>
<dbReference type="Proteomes" id="UP001172645">
    <property type="component" value="Unassembled WGS sequence"/>
</dbReference>
<comment type="caution">
    <text evidence="9">Lacks conserved residue(s) required for the propagation of feature annotation.</text>
</comment>
<feature type="active site" evidence="9">
    <location>
        <position position="33"/>
    </location>
</feature>
<name>A0ABT7JZ83_9HYPH</name>
<keyword evidence="11" id="KW-1185">Reference proteome</keyword>
<sequence length="212" mass="22801">MTVRFVVTGTDTGIGKTVFAAALTGALNARYWKPVQSGLEDETDSDIVARLSKLPAEHILPEAYRLSAPVSPHLSARLDGVEIDPARLAPPTCAGPLVIEGAGGLMVPLTKNMVFADVFARWRIPVILCARTSLGTINHTLLSIEALRSRDIPICGVAFIGPENADTQATIEAIGQVTVLGRLPLLENLTCEILRRAFRENFDTASLMETRA</sequence>
<feature type="binding site" evidence="9">
    <location>
        <begin position="13"/>
        <end position="18"/>
    </location>
    <ligand>
        <name>ATP</name>
        <dbReference type="ChEBI" id="CHEBI:30616"/>
    </ligand>
</feature>
<protein>
    <recommendedName>
        <fullName evidence="9">ATP-dependent dethiobiotin synthetase BioD</fullName>
        <ecNumber evidence="9">6.3.3.3</ecNumber>
    </recommendedName>
    <alternativeName>
        <fullName evidence="9">DTB synthetase</fullName>
        <shortName evidence="9">DTBS</shortName>
    </alternativeName>
    <alternativeName>
        <fullName evidence="9">Dethiobiotin synthase</fullName>
    </alternativeName>
</protein>
<evidence type="ECO:0000256" key="2">
    <source>
        <dbReference type="ARBA" id="ARBA00022598"/>
    </source>
</evidence>
<dbReference type="PIRSF" id="PIRSF006755">
    <property type="entry name" value="DTB_synth"/>
    <property type="match status" value="1"/>
</dbReference>